<accession>A0AAD9IHR8</accession>
<organism evidence="2 3">
    <name type="scientific">Prototheca wickerhamii</name>
    <dbReference type="NCBI Taxonomy" id="3111"/>
    <lineage>
        <taxon>Eukaryota</taxon>
        <taxon>Viridiplantae</taxon>
        <taxon>Chlorophyta</taxon>
        <taxon>core chlorophytes</taxon>
        <taxon>Trebouxiophyceae</taxon>
        <taxon>Chlorellales</taxon>
        <taxon>Chlorellaceae</taxon>
        <taxon>Prototheca</taxon>
    </lineage>
</organism>
<dbReference type="AlphaFoldDB" id="A0AAD9IHR8"/>
<evidence type="ECO:0000259" key="1">
    <source>
        <dbReference type="Pfam" id="PF08241"/>
    </source>
</evidence>
<name>A0AAD9IHR8_PROWI</name>
<keyword evidence="3" id="KW-1185">Reference proteome</keyword>
<evidence type="ECO:0000313" key="3">
    <source>
        <dbReference type="Proteomes" id="UP001255856"/>
    </source>
</evidence>
<dbReference type="CDD" id="cd02440">
    <property type="entry name" value="AdoMet_MTases"/>
    <property type="match status" value="1"/>
</dbReference>
<dbReference type="Proteomes" id="UP001255856">
    <property type="component" value="Unassembled WGS sequence"/>
</dbReference>
<comment type="caution">
    <text evidence="2">The sequence shown here is derived from an EMBL/GenBank/DDBJ whole genome shotgun (WGS) entry which is preliminary data.</text>
</comment>
<protein>
    <recommendedName>
        <fullName evidence="1">Methyltransferase type 11 domain-containing protein</fullName>
    </recommendedName>
</protein>
<proteinExistence type="predicted"/>
<dbReference type="SUPFAM" id="SSF53335">
    <property type="entry name" value="S-adenosyl-L-methionine-dependent methyltransferases"/>
    <property type="match status" value="1"/>
</dbReference>
<dbReference type="InterPro" id="IPR013216">
    <property type="entry name" value="Methyltransf_11"/>
</dbReference>
<dbReference type="GO" id="GO:0008757">
    <property type="term" value="F:S-adenosylmethionine-dependent methyltransferase activity"/>
    <property type="evidence" value="ECO:0007669"/>
    <property type="project" value="InterPro"/>
</dbReference>
<reference evidence="2" key="1">
    <citation type="submission" date="2021-01" db="EMBL/GenBank/DDBJ databases">
        <authorList>
            <person name="Eckstrom K.M.E."/>
        </authorList>
    </citation>
    <scope>NUCLEOTIDE SEQUENCE</scope>
    <source>
        <strain evidence="2">UVCC 0001</strain>
    </source>
</reference>
<dbReference type="EMBL" id="JASFZW010000004">
    <property type="protein sequence ID" value="KAK2078694.1"/>
    <property type="molecule type" value="Genomic_DNA"/>
</dbReference>
<gene>
    <name evidence="2" type="ORF">QBZ16_003534</name>
</gene>
<dbReference type="InterPro" id="IPR029063">
    <property type="entry name" value="SAM-dependent_MTases_sf"/>
</dbReference>
<feature type="domain" description="Methyltransferase type 11" evidence="1">
    <location>
        <begin position="1"/>
        <end position="70"/>
    </location>
</feature>
<sequence length="195" mass="21518">MVDLAEQVIREKGLRRVSVECGDATSLLPITRGRPVAGIFSGFGLQQITRPAQALRDWAGVLAPGGALVVAYWPHIVEERGPWRCLTDLTVGSENWQGGIPDVALAALPGLELVSDTEPAFEMVWPGAAEFFEIMSTAGPWRSRRIHYGDAHMEEVCEKFMASCPDVDARPLRHRPKARQIVLRMRDPAQHAAKL</sequence>
<dbReference type="Pfam" id="PF08241">
    <property type="entry name" value="Methyltransf_11"/>
    <property type="match status" value="1"/>
</dbReference>
<dbReference type="Gene3D" id="3.40.50.150">
    <property type="entry name" value="Vaccinia Virus protein VP39"/>
    <property type="match status" value="1"/>
</dbReference>
<evidence type="ECO:0000313" key="2">
    <source>
        <dbReference type="EMBL" id="KAK2078694.1"/>
    </source>
</evidence>